<evidence type="ECO:0000256" key="2">
    <source>
        <dbReference type="SAM" id="MobiDB-lite"/>
    </source>
</evidence>
<evidence type="ECO:0000256" key="1">
    <source>
        <dbReference type="SAM" id="Coils"/>
    </source>
</evidence>
<dbReference type="EnsemblProtists" id="PYU1_T004603">
    <property type="protein sequence ID" value="PYU1_T004603"/>
    <property type="gene ID" value="PYU1_G004592"/>
</dbReference>
<feature type="domain" description="WW" evidence="3">
    <location>
        <begin position="704"/>
        <end position="737"/>
    </location>
</feature>
<dbReference type="STRING" id="431595.K3WI11"/>
<reference evidence="5" key="2">
    <citation type="submission" date="2010-04" db="EMBL/GenBank/DDBJ databases">
        <authorList>
            <person name="Buell R."/>
            <person name="Hamilton J."/>
            <person name="Hostetler J."/>
        </authorList>
    </citation>
    <scope>NUCLEOTIDE SEQUENCE [LARGE SCALE GENOMIC DNA]</scope>
    <source>
        <strain evidence="5">DAOM:BR144</strain>
    </source>
</reference>
<dbReference type="HOGENOM" id="CLU_363900_0_0_1"/>
<accession>K3WI11</accession>
<evidence type="ECO:0000259" key="3">
    <source>
        <dbReference type="PROSITE" id="PS50020"/>
    </source>
</evidence>
<dbReference type="InterPro" id="IPR035892">
    <property type="entry name" value="C2_domain_sf"/>
</dbReference>
<feature type="coiled-coil region" evidence="1">
    <location>
        <begin position="514"/>
        <end position="548"/>
    </location>
</feature>
<protein>
    <recommendedName>
        <fullName evidence="3">WW domain-containing protein</fullName>
    </recommendedName>
</protein>
<dbReference type="InParanoid" id="K3WI11"/>
<dbReference type="SUPFAM" id="SSF51045">
    <property type="entry name" value="WW domain"/>
    <property type="match status" value="1"/>
</dbReference>
<dbReference type="InterPro" id="IPR001202">
    <property type="entry name" value="WW_dom"/>
</dbReference>
<dbReference type="PROSITE" id="PS01159">
    <property type="entry name" value="WW_DOMAIN_1"/>
    <property type="match status" value="1"/>
</dbReference>
<dbReference type="SMART" id="SM00456">
    <property type="entry name" value="WW"/>
    <property type="match status" value="1"/>
</dbReference>
<dbReference type="Proteomes" id="UP000019132">
    <property type="component" value="Unassembled WGS sequence"/>
</dbReference>
<reference evidence="5" key="1">
    <citation type="journal article" date="2010" name="Genome Biol.">
        <title>Genome sequence of the necrotrophic plant pathogen Pythium ultimum reveals original pathogenicity mechanisms and effector repertoire.</title>
        <authorList>
            <person name="Levesque C.A."/>
            <person name="Brouwer H."/>
            <person name="Cano L."/>
            <person name="Hamilton J.P."/>
            <person name="Holt C."/>
            <person name="Huitema E."/>
            <person name="Raffaele S."/>
            <person name="Robideau G.P."/>
            <person name="Thines M."/>
            <person name="Win J."/>
            <person name="Zerillo M.M."/>
            <person name="Beakes G.W."/>
            <person name="Boore J.L."/>
            <person name="Busam D."/>
            <person name="Dumas B."/>
            <person name="Ferriera S."/>
            <person name="Fuerstenberg S.I."/>
            <person name="Gachon C.M."/>
            <person name="Gaulin E."/>
            <person name="Govers F."/>
            <person name="Grenville-Briggs L."/>
            <person name="Horner N."/>
            <person name="Hostetler J."/>
            <person name="Jiang R.H."/>
            <person name="Johnson J."/>
            <person name="Krajaejun T."/>
            <person name="Lin H."/>
            <person name="Meijer H.J."/>
            <person name="Moore B."/>
            <person name="Morris P."/>
            <person name="Phuntmart V."/>
            <person name="Puiu D."/>
            <person name="Shetty J."/>
            <person name="Stajich J.E."/>
            <person name="Tripathy S."/>
            <person name="Wawra S."/>
            <person name="van West P."/>
            <person name="Whitty B.R."/>
            <person name="Coutinho P.M."/>
            <person name="Henrissat B."/>
            <person name="Martin F."/>
            <person name="Thomas P.D."/>
            <person name="Tyler B.M."/>
            <person name="De Vries R.P."/>
            <person name="Kamoun S."/>
            <person name="Yandell M."/>
            <person name="Tisserat N."/>
            <person name="Buell C.R."/>
        </authorList>
    </citation>
    <scope>NUCLEOTIDE SEQUENCE</scope>
    <source>
        <strain evidence="5">DAOM:BR144</strain>
    </source>
</reference>
<keyword evidence="5" id="KW-1185">Reference proteome</keyword>
<reference evidence="4" key="3">
    <citation type="submission" date="2015-02" db="UniProtKB">
        <authorList>
            <consortium name="EnsemblProtists"/>
        </authorList>
    </citation>
    <scope>IDENTIFICATION</scope>
    <source>
        <strain evidence="4">DAOM BR144</strain>
    </source>
</reference>
<dbReference type="PROSITE" id="PS50020">
    <property type="entry name" value="WW_DOMAIN_2"/>
    <property type="match status" value="1"/>
</dbReference>
<dbReference type="Pfam" id="PF00397">
    <property type="entry name" value="WW"/>
    <property type="match status" value="1"/>
</dbReference>
<proteinExistence type="predicted"/>
<dbReference type="SUPFAM" id="SSF49562">
    <property type="entry name" value="C2 domain (Calcium/lipid-binding domain, CaLB)"/>
    <property type="match status" value="1"/>
</dbReference>
<keyword evidence="1" id="KW-0175">Coiled coil</keyword>
<feature type="compositionally biased region" description="Basic and acidic residues" evidence="2">
    <location>
        <begin position="597"/>
        <end position="610"/>
    </location>
</feature>
<name>K3WI11_GLOUD</name>
<dbReference type="CDD" id="cd00201">
    <property type="entry name" value="WW"/>
    <property type="match status" value="1"/>
</dbReference>
<feature type="region of interest" description="Disordered" evidence="2">
    <location>
        <begin position="597"/>
        <end position="616"/>
    </location>
</feature>
<dbReference type="InterPro" id="IPR036020">
    <property type="entry name" value="WW_dom_sf"/>
</dbReference>
<dbReference type="OMA" id="PYFCNHS"/>
<organism evidence="4 5">
    <name type="scientific">Globisporangium ultimum (strain ATCC 200006 / CBS 805.95 / DAOM BR144)</name>
    <name type="common">Pythium ultimum</name>
    <dbReference type="NCBI Taxonomy" id="431595"/>
    <lineage>
        <taxon>Eukaryota</taxon>
        <taxon>Sar</taxon>
        <taxon>Stramenopiles</taxon>
        <taxon>Oomycota</taxon>
        <taxon>Peronosporomycetes</taxon>
        <taxon>Pythiales</taxon>
        <taxon>Pythiaceae</taxon>
        <taxon>Globisporangium</taxon>
    </lineage>
</organism>
<dbReference type="AlphaFoldDB" id="K3WI11"/>
<evidence type="ECO:0000313" key="4">
    <source>
        <dbReference type="EnsemblProtists" id="PYU1_T004603"/>
    </source>
</evidence>
<dbReference type="EMBL" id="GL376631">
    <property type="status" value="NOT_ANNOTATED_CDS"/>
    <property type="molecule type" value="Genomic_DNA"/>
</dbReference>
<dbReference type="VEuPathDB" id="FungiDB:PYU1_G004592"/>
<evidence type="ECO:0000313" key="5">
    <source>
        <dbReference type="Proteomes" id="UP000019132"/>
    </source>
</evidence>
<dbReference type="Gene3D" id="2.20.70.10">
    <property type="match status" value="1"/>
</dbReference>
<sequence length="766" mass="86881">MLMRYNKIQEIEKRFDQALFNLLRLCQGHQNYLITVALDKKDLIVRVREPIFKFQMDFVLDEDEFARAKLLSHLPTLHTEHFSGHNNGTREQKLVASPNAVITATCLPEANEAMLSLLSRLRIAANANTATHNHQGMIPFLKLVESDRFISALRELLVQATLPFFWSVSPKLLEFSIDGDYFDQLNRPSFQHVVAEALSRKSSSTRTLVSLLKHTSSSLQVRYEIIGRNAIFLSSWEEFQSVLTGHQDTYAIVEVRPQGDVFATDIDRTGASGAPKWNFKKKVILKEPSCCDLRIDRPVVYTDTVKVSAVPGGHATKKITFIVDDKSDNGHFVVLSVRKAQPSAQNEKARLYCTAYDPFTSCEYAIEGYPPDWPADFFANSDRNFEKEWIALLKMMSLGITLTPKVLVKVFNKQAKTEKLLGECEIAISSAIAHEGHIFEDWFPLQHPMDSLKTTGFVNLAVRFELKKASELPLAIIEDDAQKRRRSIFVPVEVSGTALDVESKATSPAEDTDKRQLETQFQELKQSLSMAESAKRDAVEQVKNLKLQLQQVGMASTATGDEVMRWKKKLDQAIKEQSLQQEQHDLRVAALQTQLQRVEESAQRERESLRKPPPPVMITNLKQASLGMNASAHDILSAMKDILVNRCPERPYNGLKKALAAIAEVPGKEISIDLRDAAPPSSPTHPMSRPKKMSWKEMKKFLMMNLPDGWETRFTEKGKPYFCNHSQRSTQWKHPKPEIETIFKEWLQENGPNFSSSTMTSSSRRH</sequence>
<dbReference type="eggNOG" id="ENOG502SIPB">
    <property type="taxonomic scope" value="Eukaryota"/>
</dbReference>